<organism evidence="2 3">
    <name type="scientific">Sorangium cellulosum</name>
    <name type="common">Polyangium cellulosum</name>
    <dbReference type="NCBI Taxonomy" id="56"/>
    <lineage>
        <taxon>Bacteria</taxon>
        <taxon>Pseudomonadati</taxon>
        <taxon>Myxococcota</taxon>
        <taxon>Polyangia</taxon>
        <taxon>Polyangiales</taxon>
        <taxon>Polyangiaceae</taxon>
        <taxon>Sorangium</taxon>
    </lineage>
</organism>
<name>A0A150QSE4_SORCE</name>
<feature type="compositionally biased region" description="Basic and acidic residues" evidence="1">
    <location>
        <begin position="222"/>
        <end position="233"/>
    </location>
</feature>
<feature type="region of interest" description="Disordered" evidence="1">
    <location>
        <begin position="198"/>
        <end position="261"/>
    </location>
</feature>
<reference evidence="2 3" key="1">
    <citation type="submission" date="2014-02" db="EMBL/GenBank/DDBJ databases">
        <title>The small core and large imbalanced accessory genome model reveals a collaborative survival strategy of Sorangium cellulosum strains in nature.</title>
        <authorList>
            <person name="Han K."/>
            <person name="Peng R."/>
            <person name="Blom J."/>
            <person name="Li Y.-Z."/>
        </authorList>
    </citation>
    <scope>NUCLEOTIDE SEQUENCE [LARGE SCALE GENOMIC DNA]</scope>
    <source>
        <strain evidence="2 3">So0008-312</strain>
    </source>
</reference>
<dbReference type="RefSeq" id="WP_061607418.1">
    <property type="nucleotide sequence ID" value="NZ_JEMA01000372.1"/>
</dbReference>
<dbReference type="AlphaFoldDB" id="A0A150QSE4"/>
<protein>
    <submittedName>
        <fullName evidence="2">Uncharacterized protein</fullName>
    </submittedName>
</protein>
<evidence type="ECO:0000313" key="2">
    <source>
        <dbReference type="EMBL" id="KYF70874.1"/>
    </source>
</evidence>
<dbReference type="Proteomes" id="UP000075260">
    <property type="component" value="Unassembled WGS sequence"/>
</dbReference>
<comment type="caution">
    <text evidence="2">The sequence shown here is derived from an EMBL/GenBank/DDBJ whole genome shotgun (WGS) entry which is preliminary data.</text>
</comment>
<sequence length="261" mass="28019">MAELRAISTRAGITPTRFWNGYQRGDLKAVPAKLLERYFDAHLYFANWGKRRLMFRLPAAGVDTKQPHPYFPGSAARMTKAGEHVVFELVSETEDDFTRGASLASLAPVRSELLRGDLRAAYLAWLLAVEAGDVEDDETEPPLPLGLHELSAPLEAMVAFLRLDGDLLSAASEPSGAEPDDADALRAWVGALQGSMATARGGRAGSRARRRAAPHVPCSGEGENHQGSTDDRGGVGGLRVAPRRWRLPGGAPGGPPEPRPP</sequence>
<gene>
    <name evidence="2" type="ORF">BE15_30680</name>
</gene>
<proteinExistence type="predicted"/>
<dbReference type="OrthoDB" id="9066681at2"/>
<evidence type="ECO:0000256" key="1">
    <source>
        <dbReference type="SAM" id="MobiDB-lite"/>
    </source>
</evidence>
<evidence type="ECO:0000313" key="3">
    <source>
        <dbReference type="Proteomes" id="UP000075260"/>
    </source>
</evidence>
<dbReference type="EMBL" id="JEMA01000372">
    <property type="protein sequence ID" value="KYF70874.1"/>
    <property type="molecule type" value="Genomic_DNA"/>
</dbReference>
<accession>A0A150QSE4</accession>